<dbReference type="SUPFAM" id="SSF47473">
    <property type="entry name" value="EF-hand"/>
    <property type="match status" value="1"/>
</dbReference>
<feature type="compositionally biased region" description="Polar residues" evidence="3">
    <location>
        <begin position="341"/>
        <end position="368"/>
    </location>
</feature>
<dbReference type="PROSITE" id="PS50222">
    <property type="entry name" value="EF_HAND_2"/>
    <property type="match status" value="1"/>
</dbReference>
<protein>
    <recommendedName>
        <fullName evidence="4">EF-hand domain-containing protein</fullName>
    </recommendedName>
</protein>
<keyword evidence="2" id="KW-0106">Calcium</keyword>
<dbReference type="SUPFAM" id="SSF55781">
    <property type="entry name" value="GAF domain-like"/>
    <property type="match status" value="1"/>
</dbReference>
<dbReference type="Proteomes" id="UP000005215">
    <property type="component" value="Unassembled WGS sequence"/>
</dbReference>
<feature type="compositionally biased region" description="Basic and acidic residues" evidence="3">
    <location>
        <begin position="461"/>
        <end position="474"/>
    </location>
</feature>
<dbReference type="InterPro" id="IPR011992">
    <property type="entry name" value="EF-hand-dom_pair"/>
</dbReference>
<dbReference type="InterPro" id="IPR029016">
    <property type="entry name" value="GAF-like_dom_sf"/>
</dbReference>
<feature type="compositionally biased region" description="Basic and acidic residues" evidence="3">
    <location>
        <begin position="376"/>
        <end position="396"/>
    </location>
</feature>
<dbReference type="PROSITE" id="PS00018">
    <property type="entry name" value="EF_HAND_1"/>
    <property type="match status" value="1"/>
</dbReference>
<evidence type="ECO:0000259" key="4">
    <source>
        <dbReference type="PROSITE" id="PS50222"/>
    </source>
</evidence>
<feature type="region of interest" description="Disordered" evidence="3">
    <location>
        <begin position="439"/>
        <end position="474"/>
    </location>
</feature>
<dbReference type="InParanoid" id="I3MJC4"/>
<feature type="compositionally biased region" description="Acidic residues" evidence="3">
    <location>
        <begin position="146"/>
        <end position="157"/>
    </location>
</feature>
<dbReference type="AlphaFoldDB" id="I3MJC4"/>
<evidence type="ECO:0000313" key="5">
    <source>
        <dbReference type="Ensembl" id="ENSSTOP00000011234.3"/>
    </source>
</evidence>
<dbReference type="STRING" id="43179.ENSSTOP00000011234"/>
<feature type="compositionally biased region" description="Polar residues" evidence="3">
    <location>
        <begin position="442"/>
        <end position="460"/>
    </location>
</feature>
<dbReference type="PANTHER" id="PTHR46788">
    <property type="entry name" value="EF-HAND CALCIUM-BINDING DOMAIN-CONTAINING PROTEIN 5"/>
    <property type="match status" value="1"/>
</dbReference>
<dbReference type="PANTHER" id="PTHR46788:SF1">
    <property type="entry name" value="EF-HAND CALCIUM-BINDING DOMAIN-CONTAINING PROTEIN 5"/>
    <property type="match status" value="1"/>
</dbReference>
<evidence type="ECO:0000313" key="6">
    <source>
        <dbReference type="Proteomes" id="UP000005215"/>
    </source>
</evidence>
<reference evidence="5" key="2">
    <citation type="submission" date="2025-08" db="UniProtKB">
        <authorList>
            <consortium name="Ensembl"/>
        </authorList>
    </citation>
    <scope>IDENTIFICATION</scope>
</reference>
<dbReference type="EMBL" id="AGTP01050992">
    <property type="status" value="NOT_ANNOTATED_CDS"/>
    <property type="molecule type" value="Genomic_DNA"/>
</dbReference>
<feature type="compositionally biased region" description="Polar residues" evidence="3">
    <location>
        <begin position="192"/>
        <end position="202"/>
    </location>
</feature>
<dbReference type="EMBL" id="AGTP01050994">
    <property type="status" value="NOT_ANNOTATED_CDS"/>
    <property type="molecule type" value="Genomic_DNA"/>
</dbReference>
<proteinExistence type="predicted"/>
<feature type="compositionally biased region" description="Polar residues" evidence="3">
    <location>
        <begin position="315"/>
        <end position="326"/>
    </location>
</feature>
<dbReference type="EMBL" id="AGTP01050993">
    <property type="status" value="NOT_ANNOTATED_CDS"/>
    <property type="molecule type" value="Genomic_DNA"/>
</dbReference>
<reference evidence="5" key="3">
    <citation type="submission" date="2025-09" db="UniProtKB">
        <authorList>
            <consortium name="Ensembl"/>
        </authorList>
    </citation>
    <scope>IDENTIFICATION</scope>
</reference>
<name>I3MJC4_ICTTR</name>
<feature type="domain" description="EF-hand" evidence="4">
    <location>
        <begin position="593"/>
        <end position="628"/>
    </location>
</feature>
<feature type="compositionally biased region" description="Polar residues" evidence="3">
    <location>
        <begin position="254"/>
        <end position="266"/>
    </location>
</feature>
<keyword evidence="6" id="KW-1185">Reference proteome</keyword>
<dbReference type="HOGENOM" id="CLU_006376_0_0_1"/>
<accession>I3MJC4</accession>
<feature type="region of interest" description="Disordered" evidence="3">
    <location>
        <begin position="106"/>
        <end position="424"/>
    </location>
</feature>
<organism evidence="5 6">
    <name type="scientific">Ictidomys tridecemlineatus</name>
    <name type="common">Thirteen-lined ground squirrel</name>
    <name type="synonym">Spermophilus tridecemlineatus</name>
    <dbReference type="NCBI Taxonomy" id="43179"/>
    <lineage>
        <taxon>Eukaryota</taxon>
        <taxon>Metazoa</taxon>
        <taxon>Chordata</taxon>
        <taxon>Craniata</taxon>
        <taxon>Vertebrata</taxon>
        <taxon>Euteleostomi</taxon>
        <taxon>Mammalia</taxon>
        <taxon>Eutheria</taxon>
        <taxon>Euarchontoglires</taxon>
        <taxon>Glires</taxon>
        <taxon>Rodentia</taxon>
        <taxon>Sciuromorpha</taxon>
        <taxon>Sciuridae</taxon>
        <taxon>Xerinae</taxon>
        <taxon>Marmotini</taxon>
        <taxon>Ictidomys</taxon>
    </lineage>
</organism>
<dbReference type="eggNOG" id="ENOG502R5M0">
    <property type="taxonomic scope" value="Eukaryota"/>
</dbReference>
<dbReference type="Gene3D" id="3.30.450.40">
    <property type="match status" value="1"/>
</dbReference>
<reference evidence="6" key="1">
    <citation type="submission" date="2011-11" db="EMBL/GenBank/DDBJ databases">
        <title>The Draft Genome of Spermophilus tridecemlineatus.</title>
        <authorList>
            <consortium name="The Broad Institute Genome Assembly &amp; Analysis Group"/>
            <consortium name="Computational R&amp;D Group"/>
            <consortium name="and Sequencing Platform"/>
            <person name="Di Palma F."/>
            <person name="Alfoldi J."/>
            <person name="Johnson J."/>
            <person name="Berlin A."/>
            <person name="Gnerre S."/>
            <person name="Jaffe D."/>
            <person name="MacCallum I."/>
            <person name="Young S."/>
            <person name="Walker B.J."/>
            <person name="Lindblad-Toh K."/>
        </authorList>
    </citation>
    <scope>NUCLEOTIDE SEQUENCE [LARGE SCALE GENOMIC DNA]</scope>
</reference>
<evidence type="ECO:0000256" key="2">
    <source>
        <dbReference type="ARBA" id="ARBA00022837"/>
    </source>
</evidence>
<dbReference type="FunCoup" id="I3MJC4">
    <property type="interactions" value="1"/>
</dbReference>
<feature type="compositionally biased region" description="Basic and acidic residues" evidence="3">
    <location>
        <begin position="287"/>
        <end position="314"/>
    </location>
</feature>
<feature type="compositionally biased region" description="Polar residues" evidence="3">
    <location>
        <begin position="399"/>
        <end position="414"/>
    </location>
</feature>
<sequence length="924" mass="106575">HCADDFREVVKADLQRQMFADLFLYCDSGKVGVLDRQRTLALLETFYDRLKRRRKHLLGNPRQWPFVEFEEIDLLEFWGDMDNQKHIYEDFDKVLLRMNALLSEKHDSKTQNQLSENQQELDEQRKSSLPEQQRQGPQRISTAEQEPYEEPDTEQENIPESITEQETEQRLHRGSIKGQGQHKGSAPRRSTEGQGSRRSSMIEQGAPRRSVEEQGSRRSSMTEQGTPRRSIEGQGSRSRRSSMVEQEPRRESSVAEQGSRRSSTVEQEPRRESVVEQGSHRSSMVEQEPRRDSMVEQEPRRESVAEQGSHRESVSEQGKSKASITGQGPRRMSSSEHGSRRGSTAGQSQHKGSTAEQGPHKTSFSEYGSRTELTTEEPHTEEHDLYGERIPEKQEDVDSTSPSREVRISRTSAESEYIEFPSQEKEQLYEEELLEELQEDLPTSSKKGISGTPHKSTTGKDIQKDRSCEPKSPKIEGKSWSGEFFACNWRRKYVKFEDEDQAHLIYNNSKFTDLHPIIRNIQSYKEIRGRSAFNGVSFNLLQFVQLLETFVGEDAPLSVSESLISFFKRGYFETKEEKMSALEQVRQKAFQVRRELLLEALFQKWDSDGSGFLDLREVDELLYTYKEGMERECMKKAKLHFQFPKSYHGHEVKLSSKQFQKYIELVVSELRGNEDQVMESIVEFLMNSLKRSHIEGLRNCARRKWLHQIQHAAETSGVSVEPVYTETFKTLTQDAEAHGNKKISAHISLLEENELLPDRGSVLLRNVACTLDDASFVLNRVLYRDMEGISFSVVDEGKPVHVPQVQYHGNIIFWNHSRNKNDRNGSLLALPLHDAYMRIFGVLAVDTLRDPHKINIFLPHEIRFYQGVANVFSTAYHYVHSREHILHIVITGIGWLFNVTSNIISITTYFVEPSPHQVGKPWQC</sequence>
<evidence type="ECO:0000256" key="3">
    <source>
        <dbReference type="SAM" id="MobiDB-lite"/>
    </source>
</evidence>
<dbReference type="Ensembl" id="ENSSTOT00000012536.3">
    <property type="protein sequence ID" value="ENSSTOP00000011234.3"/>
    <property type="gene ID" value="ENSSTOG00000012528.3"/>
</dbReference>
<dbReference type="InterPro" id="IPR018247">
    <property type="entry name" value="EF_Hand_1_Ca_BS"/>
</dbReference>
<dbReference type="InterPro" id="IPR002048">
    <property type="entry name" value="EF_hand_dom"/>
</dbReference>
<keyword evidence="1" id="KW-0479">Metal-binding</keyword>
<dbReference type="EMBL" id="AGTP01050995">
    <property type="status" value="NOT_ANNOTATED_CDS"/>
    <property type="molecule type" value="Genomic_DNA"/>
</dbReference>
<feature type="compositionally biased region" description="Polar residues" evidence="3">
    <location>
        <begin position="217"/>
        <end position="244"/>
    </location>
</feature>
<feature type="compositionally biased region" description="Polar residues" evidence="3">
    <location>
        <begin position="129"/>
        <end position="144"/>
    </location>
</feature>
<dbReference type="GeneTree" id="ENSGT00940000154049"/>
<dbReference type="GO" id="GO:0005509">
    <property type="term" value="F:calcium ion binding"/>
    <property type="evidence" value="ECO:0007669"/>
    <property type="project" value="InterPro"/>
</dbReference>
<evidence type="ECO:0000256" key="1">
    <source>
        <dbReference type="ARBA" id="ARBA00022723"/>
    </source>
</evidence>